<dbReference type="OrthoDB" id="5337216at2"/>
<protein>
    <submittedName>
        <fullName evidence="5">Helix-turn-helix domain-containing protein</fullName>
    </submittedName>
</protein>
<dbReference type="Gene3D" id="1.10.10.60">
    <property type="entry name" value="Homeodomain-like"/>
    <property type="match status" value="1"/>
</dbReference>
<dbReference type="RefSeq" id="WP_160916065.1">
    <property type="nucleotide sequence ID" value="NZ_WMFA01000010.1"/>
</dbReference>
<proteinExistence type="predicted"/>
<dbReference type="GO" id="GO:0003700">
    <property type="term" value="F:DNA-binding transcription factor activity"/>
    <property type="evidence" value="ECO:0007669"/>
    <property type="project" value="InterPro"/>
</dbReference>
<keyword evidence="1" id="KW-0805">Transcription regulation</keyword>
<dbReference type="AlphaFoldDB" id="A0A845FG81"/>
<dbReference type="PROSITE" id="PS01124">
    <property type="entry name" value="HTH_ARAC_FAMILY_2"/>
    <property type="match status" value="1"/>
</dbReference>
<dbReference type="Pfam" id="PF12833">
    <property type="entry name" value="HTH_18"/>
    <property type="match status" value="1"/>
</dbReference>
<keyword evidence="2" id="KW-0238">DNA-binding</keyword>
<dbReference type="EMBL" id="WMFA01000010">
    <property type="protein sequence ID" value="MYL72535.1"/>
    <property type="molecule type" value="Genomic_DNA"/>
</dbReference>
<dbReference type="SUPFAM" id="SSF46689">
    <property type="entry name" value="Homeodomain-like"/>
    <property type="match status" value="2"/>
</dbReference>
<sequence>MIWNHDQGLILKRTDFLGERAWRMDDCYKLIFSPYGKGLYQTPQGDVSIEKEGFLLFNPGHKHKQLQATKEKFLVEIRPELLMEAGMQRAATRSPVEFATLSYKHPHLNQWAHFVRDFFFYQKGEGVDLFLDHSLMQLAVLLMEYGPGSHQAEWPDVHGEEPVHRAMNAMKESYREAWSLDAMAAVARMNKYQFSHAFKKETGFAPYSWLQVYRLFRSQSSLMDTEDSILSIAFDHGFSSMTTYNHLFKRIYQKTPSQFREFYKMNRR</sequence>
<gene>
    <name evidence="5" type="ORF">GLW00_17030</name>
</gene>
<accession>A0A845FG81</accession>
<evidence type="ECO:0000256" key="3">
    <source>
        <dbReference type="ARBA" id="ARBA00023163"/>
    </source>
</evidence>
<dbReference type="PROSITE" id="PS00041">
    <property type="entry name" value="HTH_ARAC_FAMILY_1"/>
    <property type="match status" value="2"/>
</dbReference>
<dbReference type="InterPro" id="IPR018060">
    <property type="entry name" value="HTH_AraC"/>
</dbReference>
<evidence type="ECO:0000313" key="5">
    <source>
        <dbReference type="EMBL" id="MYL72535.1"/>
    </source>
</evidence>
<evidence type="ECO:0000256" key="2">
    <source>
        <dbReference type="ARBA" id="ARBA00023125"/>
    </source>
</evidence>
<evidence type="ECO:0000259" key="4">
    <source>
        <dbReference type="PROSITE" id="PS01124"/>
    </source>
</evidence>
<organism evidence="5 6">
    <name type="scientific">Halobacillus litoralis</name>
    <dbReference type="NCBI Taxonomy" id="45668"/>
    <lineage>
        <taxon>Bacteria</taxon>
        <taxon>Bacillati</taxon>
        <taxon>Bacillota</taxon>
        <taxon>Bacilli</taxon>
        <taxon>Bacillales</taxon>
        <taxon>Bacillaceae</taxon>
        <taxon>Halobacillus</taxon>
    </lineage>
</organism>
<evidence type="ECO:0000256" key="1">
    <source>
        <dbReference type="ARBA" id="ARBA00023015"/>
    </source>
</evidence>
<dbReference type="InterPro" id="IPR050204">
    <property type="entry name" value="AraC_XylS_family_regulators"/>
</dbReference>
<name>A0A845FG81_9BACI</name>
<evidence type="ECO:0000313" key="6">
    <source>
        <dbReference type="Proteomes" id="UP000450457"/>
    </source>
</evidence>
<dbReference type="Proteomes" id="UP000450457">
    <property type="component" value="Unassembled WGS sequence"/>
</dbReference>
<dbReference type="PANTHER" id="PTHR46796">
    <property type="entry name" value="HTH-TYPE TRANSCRIPTIONAL ACTIVATOR RHAS-RELATED"/>
    <property type="match status" value="1"/>
</dbReference>
<dbReference type="GO" id="GO:0043565">
    <property type="term" value="F:sequence-specific DNA binding"/>
    <property type="evidence" value="ECO:0007669"/>
    <property type="project" value="InterPro"/>
</dbReference>
<feature type="domain" description="HTH araC/xylS-type" evidence="4">
    <location>
        <begin position="164"/>
        <end position="262"/>
    </location>
</feature>
<dbReference type="InterPro" id="IPR009057">
    <property type="entry name" value="Homeodomain-like_sf"/>
</dbReference>
<dbReference type="InterPro" id="IPR018062">
    <property type="entry name" value="HTH_AraC-typ_CS"/>
</dbReference>
<keyword evidence="3" id="KW-0804">Transcription</keyword>
<dbReference type="SMART" id="SM00342">
    <property type="entry name" value="HTH_ARAC"/>
    <property type="match status" value="1"/>
</dbReference>
<reference evidence="5 6" key="1">
    <citation type="submission" date="2019-11" db="EMBL/GenBank/DDBJ databases">
        <title>Genome sequences of 17 halophilic strains isolated from different environments.</title>
        <authorList>
            <person name="Furrow R.E."/>
        </authorList>
    </citation>
    <scope>NUCLEOTIDE SEQUENCE [LARGE SCALE GENOMIC DNA]</scope>
    <source>
        <strain evidence="5 6">SL-4</strain>
    </source>
</reference>
<comment type="caution">
    <text evidence="5">The sequence shown here is derived from an EMBL/GenBank/DDBJ whole genome shotgun (WGS) entry which is preliminary data.</text>
</comment>
<dbReference type="PANTHER" id="PTHR46796:SF12">
    <property type="entry name" value="HTH-TYPE DNA-BINDING TRANSCRIPTIONAL ACTIVATOR EUTR"/>
    <property type="match status" value="1"/>
</dbReference>
<dbReference type="GeneID" id="78008719"/>